<dbReference type="AlphaFoldDB" id="A0A9P7F6N8"/>
<name>A0A9P7F6N8_9AGAM</name>
<feature type="region of interest" description="Disordered" evidence="1">
    <location>
        <begin position="719"/>
        <end position="770"/>
    </location>
</feature>
<organism evidence="3 4">
    <name type="scientific">Suillus discolor</name>
    <dbReference type="NCBI Taxonomy" id="1912936"/>
    <lineage>
        <taxon>Eukaryota</taxon>
        <taxon>Fungi</taxon>
        <taxon>Dikarya</taxon>
        <taxon>Basidiomycota</taxon>
        <taxon>Agaricomycotina</taxon>
        <taxon>Agaricomycetes</taxon>
        <taxon>Agaricomycetidae</taxon>
        <taxon>Boletales</taxon>
        <taxon>Suillineae</taxon>
        <taxon>Suillaceae</taxon>
        <taxon>Suillus</taxon>
    </lineage>
</organism>
<accession>A0A9P7F6N8</accession>
<sequence length="869" mass="96849">MFEPTGIALNLCIKMLTLMPLLLTSIMVKTVVHDAASSILAAIYPNSFAEGFSNTECQAATRALLQHDSHIDGTHFHTRKCGGLHPSYIAFNSYTSADEKSITHEELVEAALQDVFDAIVMQDRLDGGISLLIRCHGSEATAALLPEHISLDLYITPRELRETPECLGGDVSVWAQAFVEEFAIPHLQRFTERCHVEGVIPPHHCAHIHCSAHPSKQFQHDLQVNSESKTLLSSAVRKGRAMALANKDTLMSVSTSAGENKIRRRQNADVFLSEGLKVSGPEVETPCLVAPLISIGPHTDAIMDRFKMDDAVLLRLHQLVGSICSSRWEAVLRSSKWNLTYEEASNLTTALLADLQDQSVCPYVSTLEKINLKSCSQKMEKTTENFTALMVLQSFMATHRRKHVQAPHRCIKVTLSKEARAALTAQCRDKSRRFETDLHSAWTEIDETMKSIASSHHKSFRHIQNELCMGRGMLHYQCSKLNAWNTFCWKKRNDRKANGGGTGKAVLQELVKDEENCTKYHKLTEDEKASLLAEYAEHKETKTSGIRISAKAKVNNVTHTLKAIENEASLTNLWAHTGVETILYTTHGSTDCLLRGVAFATEGVSDFMGTVMNIDSQDLVSKMEGFSVQGMQEEITKDPKAKMHWANYWHNVVQRYLVIVKGWPDNIPFVNLSSVSSALPDLEMLLRKWQSNAIHWRRLEEDEYLKLLEERNEKLEQGEIAEEHRRTRSDKGKKCVQTSDSSRHKKAFKSAETVVSDDENNEDEMAPATASTHALTSLNTTTVQPTPTHALAGPTPTHAFASPTPTYAFAGFFHNESFDNDTPFNTSNFLTAAGPDFGNTMGGFGFDTNFEGMENLGFGTTPDLTMSMF</sequence>
<feature type="chain" id="PRO_5040288456" evidence="2">
    <location>
        <begin position="25"/>
        <end position="869"/>
    </location>
</feature>
<feature type="compositionally biased region" description="Acidic residues" evidence="1">
    <location>
        <begin position="755"/>
        <end position="765"/>
    </location>
</feature>
<feature type="compositionally biased region" description="Basic and acidic residues" evidence="1">
    <location>
        <begin position="719"/>
        <end position="733"/>
    </location>
</feature>
<dbReference type="Proteomes" id="UP000823399">
    <property type="component" value="Unassembled WGS sequence"/>
</dbReference>
<keyword evidence="4" id="KW-1185">Reference proteome</keyword>
<evidence type="ECO:0000313" key="4">
    <source>
        <dbReference type="Proteomes" id="UP000823399"/>
    </source>
</evidence>
<evidence type="ECO:0000313" key="3">
    <source>
        <dbReference type="EMBL" id="KAG2108916.1"/>
    </source>
</evidence>
<evidence type="ECO:0000256" key="1">
    <source>
        <dbReference type="SAM" id="MobiDB-lite"/>
    </source>
</evidence>
<dbReference type="EMBL" id="JABBWM010000025">
    <property type="protein sequence ID" value="KAG2108916.1"/>
    <property type="molecule type" value="Genomic_DNA"/>
</dbReference>
<protein>
    <submittedName>
        <fullName evidence="3">Uncharacterized protein</fullName>
    </submittedName>
</protein>
<evidence type="ECO:0000256" key="2">
    <source>
        <dbReference type="SAM" id="SignalP"/>
    </source>
</evidence>
<feature type="signal peptide" evidence="2">
    <location>
        <begin position="1"/>
        <end position="24"/>
    </location>
</feature>
<gene>
    <name evidence="3" type="ORF">F5147DRAFT_652509</name>
</gene>
<comment type="caution">
    <text evidence="3">The sequence shown here is derived from an EMBL/GenBank/DDBJ whole genome shotgun (WGS) entry which is preliminary data.</text>
</comment>
<dbReference type="GeneID" id="64695891"/>
<dbReference type="OrthoDB" id="2657487at2759"/>
<reference evidence="3" key="1">
    <citation type="journal article" date="2020" name="New Phytol.">
        <title>Comparative genomics reveals dynamic genome evolution in host specialist ectomycorrhizal fungi.</title>
        <authorList>
            <person name="Lofgren L.A."/>
            <person name="Nguyen N.H."/>
            <person name="Vilgalys R."/>
            <person name="Ruytinx J."/>
            <person name="Liao H.L."/>
            <person name="Branco S."/>
            <person name="Kuo A."/>
            <person name="LaButti K."/>
            <person name="Lipzen A."/>
            <person name="Andreopoulos W."/>
            <person name="Pangilinan J."/>
            <person name="Riley R."/>
            <person name="Hundley H."/>
            <person name="Na H."/>
            <person name="Barry K."/>
            <person name="Grigoriev I.V."/>
            <person name="Stajich J.E."/>
            <person name="Kennedy P.G."/>
        </authorList>
    </citation>
    <scope>NUCLEOTIDE SEQUENCE</scope>
    <source>
        <strain evidence="3">FC423</strain>
    </source>
</reference>
<keyword evidence="2" id="KW-0732">Signal</keyword>
<dbReference type="RefSeq" id="XP_041293159.1">
    <property type="nucleotide sequence ID" value="XM_041433632.1"/>
</dbReference>
<proteinExistence type="predicted"/>